<proteinExistence type="predicted"/>
<keyword evidence="6 17" id="KW-0812">Transmembrane</keyword>
<evidence type="ECO:0000256" key="3">
    <source>
        <dbReference type="ARBA" id="ARBA00022670"/>
    </source>
</evidence>
<keyword evidence="10 17" id="KW-1133">Transmembrane helix</keyword>
<reference evidence="20 21" key="1">
    <citation type="submission" date="2020-04" db="EMBL/GenBank/DDBJ databases">
        <title>Genome-Wide Identification of 5-Methylcytosine Sites in Bacterial Genomes By High-Throughput Sequencing of MspJI Restriction Fragments.</title>
        <authorList>
            <person name="Wu V."/>
        </authorList>
    </citation>
    <scope>NUCLEOTIDE SEQUENCE [LARGE SCALE GENOMIC DNA]</scope>
    <source>
        <strain evidence="20 21">S2</strain>
    </source>
</reference>
<keyword evidence="3" id="KW-0645">Protease</keyword>
<dbReference type="Gene3D" id="2.60.40.10">
    <property type="entry name" value="Immunoglobulins"/>
    <property type="match status" value="1"/>
</dbReference>
<keyword evidence="1" id="KW-1003">Cell membrane</keyword>
<dbReference type="Gene3D" id="1.10.3810.10">
    <property type="entry name" value="Biosynthetic peptidoglycan transglycosylase-like"/>
    <property type="match status" value="1"/>
</dbReference>
<evidence type="ECO:0000259" key="19">
    <source>
        <dbReference type="Pfam" id="PF00912"/>
    </source>
</evidence>
<evidence type="ECO:0000256" key="7">
    <source>
        <dbReference type="ARBA" id="ARBA00022801"/>
    </source>
</evidence>
<comment type="catalytic activity">
    <reaction evidence="15">
        <text>[GlcNAc-(1-&gt;4)-Mur2Ac(oyl-L-Ala-gamma-D-Glu-L-Lys-D-Ala-D-Ala)](n)-di-trans,octa-cis-undecaprenyl diphosphate + beta-D-GlcNAc-(1-&gt;4)-Mur2Ac(oyl-L-Ala-gamma-D-Glu-L-Lys-D-Ala-D-Ala)-di-trans,octa-cis-undecaprenyl diphosphate = [GlcNAc-(1-&gt;4)-Mur2Ac(oyl-L-Ala-gamma-D-Glu-L-Lys-D-Ala-D-Ala)](n+1)-di-trans,octa-cis-undecaprenyl diphosphate + di-trans,octa-cis-undecaprenyl diphosphate + H(+)</text>
        <dbReference type="Rhea" id="RHEA:23708"/>
        <dbReference type="Rhea" id="RHEA-COMP:9602"/>
        <dbReference type="Rhea" id="RHEA-COMP:9603"/>
        <dbReference type="ChEBI" id="CHEBI:15378"/>
        <dbReference type="ChEBI" id="CHEBI:58405"/>
        <dbReference type="ChEBI" id="CHEBI:60033"/>
        <dbReference type="ChEBI" id="CHEBI:78435"/>
        <dbReference type="EC" id="2.4.99.28"/>
    </reaction>
</comment>
<evidence type="ECO:0000256" key="2">
    <source>
        <dbReference type="ARBA" id="ARBA00022645"/>
    </source>
</evidence>
<keyword evidence="11 17" id="KW-0472">Membrane</keyword>
<dbReference type="GO" id="GO:0030288">
    <property type="term" value="C:outer membrane-bounded periplasmic space"/>
    <property type="evidence" value="ECO:0007669"/>
    <property type="project" value="TreeGrafter"/>
</dbReference>
<protein>
    <submittedName>
        <fullName evidence="20">Penicillin-binding protein</fullName>
    </submittedName>
</protein>
<dbReference type="Gene3D" id="3.90.1310.40">
    <property type="match status" value="1"/>
</dbReference>
<dbReference type="InterPro" id="IPR023346">
    <property type="entry name" value="Lysozyme-like_dom_sf"/>
</dbReference>
<organism evidence="20 21">
    <name type="scientific">Priestia megaterium</name>
    <name type="common">Bacillus megaterium</name>
    <dbReference type="NCBI Taxonomy" id="1404"/>
    <lineage>
        <taxon>Bacteria</taxon>
        <taxon>Bacillati</taxon>
        <taxon>Bacillota</taxon>
        <taxon>Bacilli</taxon>
        <taxon>Bacillales</taxon>
        <taxon>Bacillaceae</taxon>
        <taxon>Priestia</taxon>
    </lineage>
</organism>
<evidence type="ECO:0000256" key="11">
    <source>
        <dbReference type="ARBA" id="ARBA00023136"/>
    </source>
</evidence>
<dbReference type="InterPro" id="IPR001460">
    <property type="entry name" value="PCN-bd_Tpept"/>
</dbReference>
<keyword evidence="5" id="KW-0808">Transferase</keyword>
<comment type="catalytic activity">
    <reaction evidence="14">
        <text>Preferential cleavage: (Ac)2-L-Lys-D-Ala-|-D-Ala. Also transpeptidation of peptidyl-alanyl moieties that are N-acyl substituents of D-alanine.</text>
        <dbReference type="EC" id="3.4.16.4"/>
    </reaction>
</comment>
<dbReference type="GO" id="GO:0009002">
    <property type="term" value="F:serine-type D-Ala-D-Ala carboxypeptidase activity"/>
    <property type="evidence" value="ECO:0007669"/>
    <property type="project" value="UniProtKB-EC"/>
</dbReference>
<dbReference type="GO" id="GO:0006508">
    <property type="term" value="P:proteolysis"/>
    <property type="evidence" value="ECO:0007669"/>
    <property type="project" value="UniProtKB-KW"/>
</dbReference>
<feature type="domain" description="Penicillin-binding protein transpeptidase" evidence="18">
    <location>
        <begin position="423"/>
        <end position="663"/>
    </location>
</feature>
<dbReference type="GO" id="GO:0008955">
    <property type="term" value="F:peptidoglycan glycosyltransferase activity"/>
    <property type="evidence" value="ECO:0007669"/>
    <property type="project" value="UniProtKB-EC"/>
</dbReference>
<evidence type="ECO:0000256" key="5">
    <source>
        <dbReference type="ARBA" id="ARBA00022679"/>
    </source>
</evidence>
<gene>
    <name evidence="20" type="ORF">HFZ78_28650</name>
</gene>
<sequence>MVEKLQAFIEKAKSVLNIFTHKRTVKSARITYQVVWNLLLLVLTVGILGGSFATGVGAGYFASLVKDEPVRSYDSMKKDIYNYTETSELYFSDNVYLGKLRTDLEREEVKLDNVSDDLVNAVVATEDEYFYKHKGVVPKAVFRAVFQEVTNSAVQSGGSTLTQQLIKNQILTNEVSFQRKANEILLALRLEKFFDKKEILEAYLNVSTFGRNSSGRNIAGVQAAAKGIFGKKASDLTLPQAAFIAGLPQSPFGYTPFTREGTIKEPQYLEPGLTRMKTVLKRMFDGGYINEHEYAQASAYDIKKDFIKPVANPLEKYPWLTVEIEKRSIEVLTTVLAKNDGISEKELKNDDNLAYKYQIIARNALRQNGYKIHSTIDKKIYDAMQKVKDNYQYYGPDKPQEKKDPETGEIKTVMEPSEVGAELIENKTGKIISFVAGRNYDDQQLNHATSAIRQNGSTMKPLLVYAPAIELGKAAPGTPLPNVALSLAPGRSDPWPQNYDYRYSGLVSARYALAKSYNVPAVKLYKSIVDQRPAKYLEKMGFTSLRKDDYTNLATSIGSMTNGVTIEENTNAFSTFANDGKFIDAYMIDKIVDKNGKVIYQHEVKPVNVFKPQTAYLTIDMMRDVVKMGTAAGVRSKLNFSADWAGKTGTGNQYIDSWFVASNPNVTFGLWRGYDTPKSLQTSGMSYSSRTNNLWAQLMNAAYKIKPDLIAPKKSFKMPKGIVQRSYCAVSGMLPSEACSKAGLIESDYFNVNNVPTRVDDSLIEGKYVMVGDKKYLALDSTPKEFAQFGLILNPDFIKRIIGSNFHNYRQLIPQKERWGKILVSSAKMSDNGKNPDSVSLKVEGNTLTWSASGDNDVVGYRVYQGGLVSAKVGSVINGSKRSFQAGTGTYYVTAVDIAGRESAPSNLVEAGVIVTPPPVDPTKPAVPKDPAKPGVPNGPNVPTKPTDPTTTP</sequence>
<accession>A0A6H1P9B3</accession>
<dbReference type="PANTHER" id="PTHR32282:SF32">
    <property type="entry name" value="PENICILLIN-BINDING PROTEIN 2A"/>
    <property type="match status" value="1"/>
</dbReference>
<dbReference type="PANTHER" id="PTHR32282">
    <property type="entry name" value="BINDING PROTEIN TRANSPEPTIDASE, PUTATIVE-RELATED"/>
    <property type="match status" value="1"/>
</dbReference>
<evidence type="ECO:0000256" key="14">
    <source>
        <dbReference type="ARBA" id="ARBA00034000"/>
    </source>
</evidence>
<evidence type="ECO:0000313" key="20">
    <source>
        <dbReference type="EMBL" id="QIZ10200.1"/>
    </source>
</evidence>
<keyword evidence="12" id="KW-0511">Multifunctional enzyme</keyword>
<dbReference type="AlphaFoldDB" id="A0A6H1P9B3"/>
<keyword evidence="7" id="KW-0378">Hydrolase</keyword>
<keyword evidence="4" id="KW-0328">Glycosyltransferase</keyword>
<name>A0A6H1P9B3_PRIMG</name>
<reference evidence="20 21" key="2">
    <citation type="submission" date="2020-04" db="EMBL/GenBank/DDBJ databases">
        <authorList>
            <person name="Fomenkov A."/>
            <person name="Anton B.P."/>
            <person name="Roberts R.J."/>
        </authorList>
    </citation>
    <scope>NUCLEOTIDE SEQUENCE [LARGE SCALE GENOMIC DNA]</scope>
    <source>
        <strain evidence="20 21">S2</strain>
    </source>
</reference>
<dbReference type="Gene3D" id="3.40.710.10">
    <property type="entry name" value="DD-peptidase/beta-lactamase superfamily"/>
    <property type="match status" value="1"/>
</dbReference>
<evidence type="ECO:0000313" key="21">
    <source>
        <dbReference type="Proteomes" id="UP000501868"/>
    </source>
</evidence>
<keyword evidence="8" id="KW-0133">Cell shape</keyword>
<dbReference type="EMBL" id="CP051128">
    <property type="protein sequence ID" value="QIZ10200.1"/>
    <property type="molecule type" value="Genomic_DNA"/>
</dbReference>
<keyword evidence="2" id="KW-0121">Carboxypeptidase</keyword>
<dbReference type="InterPro" id="IPR036950">
    <property type="entry name" value="PBP_transglycosylase"/>
</dbReference>
<keyword evidence="13" id="KW-0961">Cell wall biogenesis/degradation</keyword>
<evidence type="ECO:0000256" key="6">
    <source>
        <dbReference type="ARBA" id="ARBA00022692"/>
    </source>
</evidence>
<dbReference type="Proteomes" id="UP000501868">
    <property type="component" value="Chromosome"/>
</dbReference>
<evidence type="ECO:0000259" key="18">
    <source>
        <dbReference type="Pfam" id="PF00905"/>
    </source>
</evidence>
<dbReference type="GO" id="GO:0071555">
    <property type="term" value="P:cell wall organization"/>
    <property type="evidence" value="ECO:0007669"/>
    <property type="project" value="UniProtKB-KW"/>
</dbReference>
<evidence type="ECO:0000256" key="9">
    <source>
        <dbReference type="ARBA" id="ARBA00022984"/>
    </source>
</evidence>
<evidence type="ECO:0000256" key="12">
    <source>
        <dbReference type="ARBA" id="ARBA00023268"/>
    </source>
</evidence>
<evidence type="ECO:0000256" key="17">
    <source>
        <dbReference type="SAM" id="Phobius"/>
    </source>
</evidence>
<dbReference type="InterPro" id="IPR001264">
    <property type="entry name" value="Glyco_trans_51"/>
</dbReference>
<dbReference type="Pfam" id="PF00912">
    <property type="entry name" value="Transgly"/>
    <property type="match status" value="1"/>
</dbReference>
<dbReference type="InterPro" id="IPR013783">
    <property type="entry name" value="Ig-like_fold"/>
</dbReference>
<dbReference type="InterPro" id="IPR050396">
    <property type="entry name" value="Glycosyltr_51/Transpeptidase"/>
</dbReference>
<dbReference type="InterPro" id="IPR012338">
    <property type="entry name" value="Beta-lactam/transpept-like"/>
</dbReference>
<dbReference type="Pfam" id="PF00905">
    <property type="entry name" value="Transpeptidase"/>
    <property type="match status" value="1"/>
</dbReference>
<dbReference type="SUPFAM" id="SSF53955">
    <property type="entry name" value="Lysozyme-like"/>
    <property type="match status" value="1"/>
</dbReference>
<evidence type="ECO:0000256" key="15">
    <source>
        <dbReference type="ARBA" id="ARBA00049902"/>
    </source>
</evidence>
<feature type="compositionally biased region" description="Low complexity" evidence="16">
    <location>
        <begin position="933"/>
        <end position="953"/>
    </location>
</feature>
<dbReference type="GO" id="GO:0009252">
    <property type="term" value="P:peptidoglycan biosynthetic process"/>
    <property type="evidence" value="ECO:0007669"/>
    <property type="project" value="UniProtKB-KW"/>
</dbReference>
<keyword evidence="9" id="KW-0573">Peptidoglycan synthesis</keyword>
<evidence type="ECO:0000256" key="13">
    <source>
        <dbReference type="ARBA" id="ARBA00023316"/>
    </source>
</evidence>
<evidence type="ECO:0000256" key="16">
    <source>
        <dbReference type="SAM" id="MobiDB-lite"/>
    </source>
</evidence>
<evidence type="ECO:0000256" key="4">
    <source>
        <dbReference type="ARBA" id="ARBA00022676"/>
    </source>
</evidence>
<evidence type="ECO:0000256" key="8">
    <source>
        <dbReference type="ARBA" id="ARBA00022960"/>
    </source>
</evidence>
<dbReference type="GO" id="GO:0008658">
    <property type="term" value="F:penicillin binding"/>
    <property type="evidence" value="ECO:0007669"/>
    <property type="project" value="InterPro"/>
</dbReference>
<evidence type="ECO:0000256" key="1">
    <source>
        <dbReference type="ARBA" id="ARBA00022475"/>
    </source>
</evidence>
<feature type="domain" description="Glycosyl transferase family 51" evidence="19">
    <location>
        <begin position="97"/>
        <end position="283"/>
    </location>
</feature>
<dbReference type="GO" id="GO:0008360">
    <property type="term" value="P:regulation of cell shape"/>
    <property type="evidence" value="ECO:0007669"/>
    <property type="project" value="UniProtKB-KW"/>
</dbReference>
<dbReference type="SUPFAM" id="SSF56601">
    <property type="entry name" value="beta-lactamase/transpeptidase-like"/>
    <property type="match status" value="1"/>
</dbReference>
<evidence type="ECO:0000256" key="10">
    <source>
        <dbReference type="ARBA" id="ARBA00022989"/>
    </source>
</evidence>
<feature type="region of interest" description="Disordered" evidence="16">
    <location>
        <begin position="915"/>
        <end position="953"/>
    </location>
</feature>
<feature type="transmembrane region" description="Helical" evidence="17">
    <location>
        <begin position="34"/>
        <end position="62"/>
    </location>
</feature>